<name>A0A5J5CAJ1_9PERO</name>
<proteinExistence type="predicted"/>
<evidence type="ECO:0000313" key="1">
    <source>
        <dbReference type="EMBL" id="KAA8578235.1"/>
    </source>
</evidence>
<gene>
    <name evidence="1" type="ORF">FQN60_007907</name>
</gene>
<dbReference type="EMBL" id="VOFY01000949">
    <property type="protein sequence ID" value="KAA8578235.1"/>
    <property type="molecule type" value="Genomic_DNA"/>
</dbReference>
<organism evidence="1 2">
    <name type="scientific">Etheostoma spectabile</name>
    <name type="common">orangethroat darter</name>
    <dbReference type="NCBI Taxonomy" id="54343"/>
    <lineage>
        <taxon>Eukaryota</taxon>
        <taxon>Metazoa</taxon>
        <taxon>Chordata</taxon>
        <taxon>Craniata</taxon>
        <taxon>Vertebrata</taxon>
        <taxon>Euteleostomi</taxon>
        <taxon>Actinopterygii</taxon>
        <taxon>Neopterygii</taxon>
        <taxon>Teleostei</taxon>
        <taxon>Neoteleostei</taxon>
        <taxon>Acanthomorphata</taxon>
        <taxon>Eupercaria</taxon>
        <taxon>Perciformes</taxon>
        <taxon>Percoidei</taxon>
        <taxon>Percidae</taxon>
        <taxon>Etheostomatinae</taxon>
        <taxon>Etheostoma</taxon>
    </lineage>
</organism>
<accession>A0A5J5CAJ1</accession>
<reference evidence="1 2" key="1">
    <citation type="submission" date="2019-08" db="EMBL/GenBank/DDBJ databases">
        <title>A chromosome-level genome assembly, high-density linkage maps, and genome scans reveal the genomic architecture of hybrid incompatibilities underlying speciation via character displacement in darters (Percidae: Etheostominae).</title>
        <authorList>
            <person name="Moran R.L."/>
            <person name="Catchen J.M."/>
            <person name="Fuller R.C."/>
        </authorList>
    </citation>
    <scope>NUCLEOTIDE SEQUENCE [LARGE SCALE GENOMIC DNA]</scope>
    <source>
        <strain evidence="1">EspeVRDwgs_2016</strain>
        <tissue evidence="1">Muscle</tissue>
    </source>
</reference>
<sequence length="99" mass="10839">MPRPGASSSAALACLKPLASNIPEGFGDPASICPKCHLSMLHPPQPCLLTGDILEEDEEEGMKNIRVTFLIKVIRNSPAFIFVQDLLHRCLPLESCLHF</sequence>
<evidence type="ECO:0000313" key="2">
    <source>
        <dbReference type="Proteomes" id="UP000327493"/>
    </source>
</evidence>
<dbReference type="Proteomes" id="UP000327493">
    <property type="component" value="Unassembled WGS sequence"/>
</dbReference>
<comment type="caution">
    <text evidence="1">The sequence shown here is derived from an EMBL/GenBank/DDBJ whole genome shotgun (WGS) entry which is preliminary data.</text>
</comment>
<keyword evidence="2" id="KW-1185">Reference proteome</keyword>
<dbReference type="AlphaFoldDB" id="A0A5J5CAJ1"/>
<protein>
    <submittedName>
        <fullName evidence="1">Uncharacterized protein</fullName>
    </submittedName>
</protein>